<evidence type="ECO:0000256" key="4">
    <source>
        <dbReference type="ARBA" id="ARBA00022692"/>
    </source>
</evidence>
<feature type="non-terminal residue" evidence="9">
    <location>
        <position position="1"/>
    </location>
</feature>
<dbReference type="Proteomes" id="UP000235081">
    <property type="component" value="Unassembled WGS sequence"/>
</dbReference>
<dbReference type="Gene3D" id="2.40.170.20">
    <property type="entry name" value="TonB-dependent receptor, beta-barrel domain"/>
    <property type="match status" value="1"/>
</dbReference>
<feature type="domain" description="Outer membrane protein beta-barrel" evidence="8">
    <location>
        <begin position="1"/>
        <end position="160"/>
    </location>
</feature>
<comment type="subcellular location">
    <subcellularLocation>
        <location evidence="1 7">Cell outer membrane</location>
        <topology evidence="1 7">Multi-pass membrane protein</topology>
    </subcellularLocation>
</comment>
<keyword evidence="4 7" id="KW-0812">Transmembrane</keyword>
<evidence type="ECO:0000256" key="3">
    <source>
        <dbReference type="ARBA" id="ARBA00022452"/>
    </source>
</evidence>
<dbReference type="InterPro" id="IPR036942">
    <property type="entry name" value="Beta-barrel_TonB_sf"/>
</dbReference>
<reference evidence="9 10" key="1">
    <citation type="submission" date="2017-07" db="EMBL/GenBank/DDBJ databases">
        <title>Genomes of Fischerella (Mastigocladus) sp. strains.</title>
        <authorList>
            <person name="Miller S.R."/>
        </authorList>
    </citation>
    <scope>NUCLEOTIDE SEQUENCE [LARGE SCALE GENOMIC DNA]</scope>
    <source>
        <strain evidence="9 10">CCMEE 5318</strain>
    </source>
</reference>
<evidence type="ECO:0000256" key="2">
    <source>
        <dbReference type="ARBA" id="ARBA00022448"/>
    </source>
</evidence>
<dbReference type="SUPFAM" id="SSF56935">
    <property type="entry name" value="Porins"/>
    <property type="match status" value="1"/>
</dbReference>
<dbReference type="AlphaFoldDB" id="A0A2N6L4J0"/>
<gene>
    <name evidence="9" type="ORF">CEN46_25405</name>
</gene>
<comment type="similarity">
    <text evidence="7">Belongs to the TonB-dependent receptor family.</text>
</comment>
<keyword evidence="2 7" id="KW-0813">Transport</keyword>
<dbReference type="RefSeq" id="WP_146008807.1">
    <property type="nucleotide sequence ID" value="NZ_NMQE01000919.1"/>
</dbReference>
<dbReference type="InterPro" id="IPR039426">
    <property type="entry name" value="TonB-dep_rcpt-like"/>
</dbReference>
<protein>
    <recommendedName>
        <fullName evidence="8">Outer membrane protein beta-barrel domain-containing protein</fullName>
    </recommendedName>
</protein>
<comment type="caution">
    <text evidence="9">The sequence shown here is derived from an EMBL/GenBank/DDBJ whole genome shotgun (WGS) entry which is preliminary data.</text>
</comment>
<dbReference type="GO" id="GO:0009279">
    <property type="term" value="C:cell outer membrane"/>
    <property type="evidence" value="ECO:0007669"/>
    <property type="project" value="UniProtKB-SubCell"/>
</dbReference>
<dbReference type="InterPro" id="IPR041700">
    <property type="entry name" value="OMP_b-brl_3"/>
</dbReference>
<organism evidence="9 10">
    <name type="scientific">Fischerella thermalis CCMEE 5318</name>
    <dbReference type="NCBI Taxonomy" id="2019666"/>
    <lineage>
        <taxon>Bacteria</taxon>
        <taxon>Bacillati</taxon>
        <taxon>Cyanobacteriota</taxon>
        <taxon>Cyanophyceae</taxon>
        <taxon>Nostocales</taxon>
        <taxon>Hapalosiphonaceae</taxon>
        <taxon>Fischerella</taxon>
    </lineage>
</organism>
<evidence type="ECO:0000256" key="5">
    <source>
        <dbReference type="ARBA" id="ARBA00023136"/>
    </source>
</evidence>
<evidence type="ECO:0000256" key="6">
    <source>
        <dbReference type="ARBA" id="ARBA00023237"/>
    </source>
</evidence>
<evidence type="ECO:0000259" key="8">
    <source>
        <dbReference type="Pfam" id="PF14905"/>
    </source>
</evidence>
<sequence>DLRPEVTVSTELGYRYLHPRWQLDVSYFTAQLDDMVSVFAKDPNQPTLRQYNNLYSFRVWGWTSDVVIKLAPEWTLNASYMYVRYTGGVEEDYKPARDRVVIRLAHWRERGLSGQLTFNYPAVGQGFTNAYGWNTYLNLVYRMDARSRWNLRIDNLFNVRTEMARWVPGGRRSVWFTYQRDW</sequence>
<keyword evidence="5 7" id="KW-0472">Membrane</keyword>
<name>A0A2N6L4J0_9CYAN</name>
<accession>A0A2N6L4J0</accession>
<dbReference type="PROSITE" id="PS52016">
    <property type="entry name" value="TONB_DEPENDENT_REC_3"/>
    <property type="match status" value="1"/>
</dbReference>
<evidence type="ECO:0000313" key="10">
    <source>
        <dbReference type="Proteomes" id="UP000235081"/>
    </source>
</evidence>
<evidence type="ECO:0000256" key="1">
    <source>
        <dbReference type="ARBA" id="ARBA00004571"/>
    </source>
</evidence>
<keyword evidence="6 7" id="KW-0998">Cell outer membrane</keyword>
<dbReference type="EMBL" id="NMQE01000919">
    <property type="protein sequence ID" value="PMB15826.1"/>
    <property type="molecule type" value="Genomic_DNA"/>
</dbReference>
<evidence type="ECO:0000313" key="9">
    <source>
        <dbReference type="EMBL" id="PMB15826.1"/>
    </source>
</evidence>
<dbReference type="Pfam" id="PF14905">
    <property type="entry name" value="OMP_b-brl_3"/>
    <property type="match status" value="1"/>
</dbReference>
<proteinExistence type="inferred from homology"/>
<evidence type="ECO:0000256" key="7">
    <source>
        <dbReference type="PROSITE-ProRule" id="PRU01360"/>
    </source>
</evidence>
<keyword evidence="3 7" id="KW-1134">Transmembrane beta strand</keyword>